<accession>A0A7Y0WS50</accession>
<dbReference type="OrthoDB" id="117888at2"/>
<dbReference type="RefSeq" id="WP_135955895.1">
    <property type="nucleotide sequence ID" value="NZ_JABCKY010000001.1"/>
</dbReference>
<dbReference type="Proteomes" id="UP000567186">
    <property type="component" value="Unassembled WGS sequence"/>
</dbReference>
<dbReference type="Pfam" id="PF09722">
    <property type="entry name" value="Xre_MbcA_ParS_C"/>
    <property type="match status" value="1"/>
</dbReference>
<dbReference type="InterPro" id="IPR024467">
    <property type="entry name" value="Xre/MbcA/ParS-like_toxin-bd"/>
</dbReference>
<dbReference type="EMBL" id="JABCKY010000001">
    <property type="protein sequence ID" value="NMT63477.1"/>
    <property type="molecule type" value="Genomic_DNA"/>
</dbReference>
<protein>
    <submittedName>
        <fullName evidence="2">DUF2384 domain-containing protein</fullName>
    </submittedName>
</protein>
<evidence type="ECO:0000313" key="2">
    <source>
        <dbReference type="EMBL" id="NMT63477.1"/>
    </source>
</evidence>
<proteinExistence type="predicted"/>
<evidence type="ECO:0000259" key="1">
    <source>
        <dbReference type="Pfam" id="PF09722"/>
    </source>
</evidence>
<sequence length="117" mass="13547">MIKLRAEQKAIIRTYRRIVQGWRVPGSQILTLIGDPDEFEFEGWATGSGAPIPSDTLERISYVFGIYKALRILFPDEQRANAWPRKPNRYFEERPALDVMLDGDLARVRCYLDAQCQ</sequence>
<dbReference type="AlphaFoldDB" id="A0A7Y0WS50"/>
<reference evidence="2 3" key="1">
    <citation type="submission" date="2020-04" db="EMBL/GenBank/DDBJ databases">
        <title>Marinobacter oceani sp. nov., isolated from marine solar saltern.</title>
        <authorList>
            <person name="Chen X.-Y."/>
        </authorList>
    </citation>
    <scope>NUCLEOTIDE SEQUENCE [LARGE SCALE GENOMIC DNA]</scope>
    <source>
        <strain evidence="2 3">W62</strain>
    </source>
</reference>
<evidence type="ECO:0000313" key="3">
    <source>
        <dbReference type="Proteomes" id="UP000567186"/>
    </source>
</evidence>
<keyword evidence="3" id="KW-1185">Reference proteome</keyword>
<comment type="caution">
    <text evidence="2">The sequence shown here is derived from an EMBL/GenBank/DDBJ whole genome shotgun (WGS) entry which is preliminary data.</text>
</comment>
<name>A0A7Y0WS50_9GAMM</name>
<feature type="domain" description="Antitoxin Xre/MbcA/ParS-like toxin-binding" evidence="1">
    <location>
        <begin position="69"/>
        <end position="114"/>
    </location>
</feature>
<organism evidence="2 3">
    <name type="scientific">Marinobacter orientalis</name>
    <dbReference type="NCBI Taxonomy" id="1928859"/>
    <lineage>
        <taxon>Bacteria</taxon>
        <taxon>Pseudomonadati</taxon>
        <taxon>Pseudomonadota</taxon>
        <taxon>Gammaproteobacteria</taxon>
        <taxon>Pseudomonadales</taxon>
        <taxon>Marinobacteraceae</taxon>
        <taxon>Marinobacter</taxon>
    </lineage>
</organism>
<gene>
    <name evidence="2" type="ORF">HIU99_07670</name>
</gene>